<name>A0A9N7Y687_PLEPL</name>
<organism evidence="1 2">
    <name type="scientific">Pleuronectes platessa</name>
    <name type="common">European plaice</name>
    <dbReference type="NCBI Taxonomy" id="8262"/>
    <lineage>
        <taxon>Eukaryota</taxon>
        <taxon>Metazoa</taxon>
        <taxon>Chordata</taxon>
        <taxon>Craniata</taxon>
        <taxon>Vertebrata</taxon>
        <taxon>Euteleostomi</taxon>
        <taxon>Actinopterygii</taxon>
        <taxon>Neopterygii</taxon>
        <taxon>Teleostei</taxon>
        <taxon>Neoteleostei</taxon>
        <taxon>Acanthomorphata</taxon>
        <taxon>Carangaria</taxon>
        <taxon>Pleuronectiformes</taxon>
        <taxon>Pleuronectoidei</taxon>
        <taxon>Pleuronectidae</taxon>
        <taxon>Pleuronectes</taxon>
    </lineage>
</organism>
<evidence type="ECO:0000313" key="2">
    <source>
        <dbReference type="Proteomes" id="UP001153269"/>
    </source>
</evidence>
<sequence>MKSHLRLSNAQLPKFNRVRWRASEIREQDQEDTLQEAVAFTGNQKKESMSLSSLSAPLEIPSELINPEHLSYAPRFRSGTAFYSQRPSPGNSFVSQKSSTGVCLLSVWCFL</sequence>
<evidence type="ECO:0000313" key="1">
    <source>
        <dbReference type="EMBL" id="CAB1414077.1"/>
    </source>
</evidence>
<gene>
    <name evidence="1" type="ORF">PLEPLA_LOCUS1780</name>
</gene>
<comment type="caution">
    <text evidence="1">The sequence shown here is derived from an EMBL/GenBank/DDBJ whole genome shotgun (WGS) entry which is preliminary data.</text>
</comment>
<reference evidence="1" key="1">
    <citation type="submission" date="2020-03" db="EMBL/GenBank/DDBJ databases">
        <authorList>
            <person name="Weist P."/>
        </authorList>
    </citation>
    <scope>NUCLEOTIDE SEQUENCE</scope>
</reference>
<dbReference type="Proteomes" id="UP001153269">
    <property type="component" value="Unassembled WGS sequence"/>
</dbReference>
<protein>
    <submittedName>
        <fullName evidence="1">Uncharacterized protein</fullName>
    </submittedName>
</protein>
<dbReference type="EMBL" id="CADEAL010000087">
    <property type="protein sequence ID" value="CAB1414077.1"/>
    <property type="molecule type" value="Genomic_DNA"/>
</dbReference>
<keyword evidence="2" id="KW-1185">Reference proteome</keyword>
<accession>A0A9N7Y687</accession>
<proteinExistence type="predicted"/>
<dbReference type="AlphaFoldDB" id="A0A9N7Y687"/>